<gene>
    <name evidence="1" type="ORF">EVAR_39931_1</name>
</gene>
<keyword evidence="2" id="KW-1185">Reference proteome</keyword>
<dbReference type="EMBL" id="BGZK01000603">
    <property type="protein sequence ID" value="GBP52471.1"/>
    <property type="molecule type" value="Genomic_DNA"/>
</dbReference>
<dbReference type="Proteomes" id="UP000299102">
    <property type="component" value="Unassembled WGS sequence"/>
</dbReference>
<comment type="caution">
    <text evidence="1">The sequence shown here is derived from an EMBL/GenBank/DDBJ whole genome shotgun (WGS) entry which is preliminary data.</text>
</comment>
<organism evidence="1 2">
    <name type="scientific">Eumeta variegata</name>
    <name type="common">Bagworm moth</name>
    <name type="synonym">Eumeta japonica</name>
    <dbReference type="NCBI Taxonomy" id="151549"/>
    <lineage>
        <taxon>Eukaryota</taxon>
        <taxon>Metazoa</taxon>
        <taxon>Ecdysozoa</taxon>
        <taxon>Arthropoda</taxon>
        <taxon>Hexapoda</taxon>
        <taxon>Insecta</taxon>
        <taxon>Pterygota</taxon>
        <taxon>Neoptera</taxon>
        <taxon>Endopterygota</taxon>
        <taxon>Lepidoptera</taxon>
        <taxon>Glossata</taxon>
        <taxon>Ditrysia</taxon>
        <taxon>Tineoidea</taxon>
        <taxon>Psychidae</taxon>
        <taxon>Oiketicinae</taxon>
        <taxon>Eumeta</taxon>
    </lineage>
</organism>
<protein>
    <submittedName>
        <fullName evidence="1">Uncharacterized protein</fullName>
    </submittedName>
</protein>
<evidence type="ECO:0000313" key="1">
    <source>
        <dbReference type="EMBL" id="GBP52471.1"/>
    </source>
</evidence>
<accession>A0A4C1WMG2</accession>
<dbReference type="AlphaFoldDB" id="A0A4C1WMG2"/>
<sequence>MLWSILLQHVNGLGCRCRIIFSHNKKGVKYQSAVSFRLVSESSDGPLTPQPSSISLSPLHQPTPFSIRYPISTQEPDRALMTPTVSRMSMGGRAILLTSAFVSLKISEARRVRRLTLKGHVKPGSCDGSETVTSVIDLQPALSQRAIKAQTLDLKTKASRNLACITADLGNPNLFRLLREKADGSYSRAGRSAIDTAPYFFDPSLSAEYNETWWWRVRKTDYERGRWLKGIKLMNNYYLLDNIDCCCTFPFGGLELGWRVTSYPSRRGKWGGRRLAVVTQVLSTSPEDNYPVQADGTRGVADRKGARERCVAYAHFAPPRAAKAQDR</sequence>
<proteinExistence type="predicted"/>
<evidence type="ECO:0000313" key="2">
    <source>
        <dbReference type="Proteomes" id="UP000299102"/>
    </source>
</evidence>
<reference evidence="1 2" key="1">
    <citation type="journal article" date="2019" name="Commun. Biol.">
        <title>The bagworm genome reveals a unique fibroin gene that provides high tensile strength.</title>
        <authorList>
            <person name="Kono N."/>
            <person name="Nakamura H."/>
            <person name="Ohtoshi R."/>
            <person name="Tomita M."/>
            <person name="Numata K."/>
            <person name="Arakawa K."/>
        </authorList>
    </citation>
    <scope>NUCLEOTIDE SEQUENCE [LARGE SCALE GENOMIC DNA]</scope>
</reference>
<name>A0A4C1WMG2_EUMVA</name>